<evidence type="ECO:0000256" key="1">
    <source>
        <dbReference type="SAM" id="MobiDB-lite"/>
    </source>
</evidence>
<protein>
    <submittedName>
        <fullName evidence="2">DNA-binding Xre family transcriptional regulator</fullName>
    </submittedName>
</protein>
<sequence>MEDINNSHDSVADSGPARLDHFVRRRTAQLRISSSELASRGGPDRSTLHKAINGTGRRLRDSTLTRIDSALGWAPGSAARVLDGGLPETRMALTGTDDHAVTVIGASLDILREARDLIRESEALLQGLLGDRADQPQVS</sequence>
<proteinExistence type="predicted"/>
<dbReference type="RefSeq" id="WP_209923854.1">
    <property type="nucleotide sequence ID" value="NZ_JAGIOP010000003.1"/>
</dbReference>
<evidence type="ECO:0000313" key="2">
    <source>
        <dbReference type="EMBL" id="MBP2456196.1"/>
    </source>
</evidence>
<reference evidence="2 3" key="1">
    <citation type="submission" date="2021-03" db="EMBL/GenBank/DDBJ databases">
        <title>Sequencing the genomes of 1000 actinobacteria strains.</title>
        <authorList>
            <person name="Klenk H.-P."/>
        </authorList>
    </citation>
    <scope>NUCLEOTIDE SEQUENCE [LARGE SCALE GENOMIC DNA]</scope>
    <source>
        <strain evidence="2 3">DSM 46713</strain>
    </source>
</reference>
<gene>
    <name evidence="2" type="ORF">JOF57_006172</name>
</gene>
<dbReference type="SUPFAM" id="SSF47413">
    <property type="entry name" value="lambda repressor-like DNA-binding domains"/>
    <property type="match status" value="1"/>
</dbReference>
<name>A0ABS5A473_9MYCO</name>
<evidence type="ECO:0000313" key="3">
    <source>
        <dbReference type="Proteomes" id="UP000694460"/>
    </source>
</evidence>
<feature type="region of interest" description="Disordered" evidence="1">
    <location>
        <begin position="33"/>
        <end position="54"/>
    </location>
</feature>
<dbReference type="InterPro" id="IPR010982">
    <property type="entry name" value="Lambda_DNA-bd_dom_sf"/>
</dbReference>
<dbReference type="Proteomes" id="UP000694460">
    <property type="component" value="Unassembled WGS sequence"/>
</dbReference>
<dbReference type="EMBL" id="JAGIOP010000003">
    <property type="protein sequence ID" value="MBP2456196.1"/>
    <property type="molecule type" value="Genomic_DNA"/>
</dbReference>
<dbReference type="GO" id="GO:0003677">
    <property type="term" value="F:DNA binding"/>
    <property type="evidence" value="ECO:0007669"/>
    <property type="project" value="UniProtKB-KW"/>
</dbReference>
<organism evidence="2 3">
    <name type="scientific">Mycolicibacterium lutetiense</name>
    <dbReference type="NCBI Taxonomy" id="1641992"/>
    <lineage>
        <taxon>Bacteria</taxon>
        <taxon>Bacillati</taxon>
        <taxon>Actinomycetota</taxon>
        <taxon>Actinomycetes</taxon>
        <taxon>Mycobacteriales</taxon>
        <taxon>Mycobacteriaceae</taxon>
        <taxon>Mycolicibacterium</taxon>
    </lineage>
</organism>
<keyword evidence="2" id="KW-0238">DNA-binding</keyword>
<keyword evidence="3" id="KW-1185">Reference proteome</keyword>
<accession>A0ABS5A473</accession>
<comment type="caution">
    <text evidence="2">The sequence shown here is derived from an EMBL/GenBank/DDBJ whole genome shotgun (WGS) entry which is preliminary data.</text>
</comment>